<feature type="signal peptide" evidence="1">
    <location>
        <begin position="1"/>
        <end position="38"/>
    </location>
</feature>
<dbReference type="InterPro" id="IPR012039">
    <property type="entry name" value="UCP012281"/>
</dbReference>
<evidence type="ECO:0000313" key="4">
    <source>
        <dbReference type="Proteomes" id="UP000198606"/>
    </source>
</evidence>
<gene>
    <name evidence="3" type="ORF">SAMN05216588_11034</name>
</gene>
<dbReference type="Gene3D" id="2.60.120.380">
    <property type="match status" value="1"/>
</dbReference>
<name>A0A1G8H2Y9_9GAMM</name>
<dbReference type="Proteomes" id="UP000198606">
    <property type="component" value="Unassembled WGS sequence"/>
</dbReference>
<evidence type="ECO:0000313" key="3">
    <source>
        <dbReference type="EMBL" id="SDI00987.1"/>
    </source>
</evidence>
<reference evidence="3 4" key="1">
    <citation type="submission" date="2016-10" db="EMBL/GenBank/DDBJ databases">
        <authorList>
            <person name="de Groot N.N."/>
        </authorList>
    </citation>
    <scope>NUCLEOTIDE SEQUENCE [LARGE SCALE GENOMIC DNA]</scope>
    <source>
        <strain evidence="3 4">LMG 18387</strain>
    </source>
</reference>
<protein>
    <submittedName>
        <fullName evidence="3">Uncharacterized conserved protein YfaP, DUF2135 family</fullName>
    </submittedName>
</protein>
<sequence>MVRPSSRRRSFRLVRACAWLARRLPLLCVALVPAVSLAEPSVSLQGPSGGWRYHGLNDADTQARVAYPTPPIDRGAQRGRSLIEGTLQNIGQLRPPHRLVVNGNPLPLYTDEQGRFARPYAFGAGSNSVELVAGEGQSRGRIQFYEANDLRTPARMRIVLGWDDPKAELDLHVVTPDGQHAFWSRPVLSNGGGLDVDSVDGPGPEMFTMTAPLQGTYLIYVNYWGNLGSGGYNFEAGSNQNEIITAQINLVFNENTVNEKRETFLVPLRAIGELLFVKSFNY</sequence>
<dbReference type="PIRSF" id="PIRSF012281">
    <property type="entry name" value="UCP012281"/>
    <property type="match status" value="1"/>
</dbReference>
<dbReference type="InterPro" id="IPR019220">
    <property type="entry name" value="DUF2135"/>
</dbReference>
<proteinExistence type="predicted"/>
<evidence type="ECO:0000259" key="2">
    <source>
        <dbReference type="Pfam" id="PF09906"/>
    </source>
</evidence>
<accession>A0A1G8H2Y9</accession>
<organism evidence="3 4">
    <name type="scientific">Phytopseudomonas flavescens</name>
    <dbReference type="NCBI Taxonomy" id="29435"/>
    <lineage>
        <taxon>Bacteria</taxon>
        <taxon>Pseudomonadati</taxon>
        <taxon>Pseudomonadota</taxon>
        <taxon>Gammaproteobacteria</taxon>
        <taxon>Pseudomonadales</taxon>
        <taxon>Pseudomonadaceae</taxon>
        <taxon>Phytopseudomonas</taxon>
    </lineage>
</organism>
<keyword evidence="1" id="KW-0732">Signal</keyword>
<dbReference type="EMBL" id="FNDG01000010">
    <property type="protein sequence ID" value="SDI00987.1"/>
    <property type="molecule type" value="Genomic_DNA"/>
</dbReference>
<evidence type="ECO:0000256" key="1">
    <source>
        <dbReference type="SAM" id="SignalP"/>
    </source>
</evidence>
<dbReference type="Pfam" id="PF09906">
    <property type="entry name" value="DUF2135"/>
    <property type="match status" value="1"/>
</dbReference>
<feature type="chain" id="PRO_5011620829" evidence="1">
    <location>
        <begin position="39"/>
        <end position="282"/>
    </location>
</feature>
<feature type="domain" description="DUF2135" evidence="2">
    <location>
        <begin position="212"/>
        <end position="268"/>
    </location>
</feature>
<dbReference type="STRING" id="29435.SAMN05216588_11034"/>
<dbReference type="AlphaFoldDB" id="A0A1G8H2Y9"/>